<proteinExistence type="predicted"/>
<dbReference type="EMBL" id="JH604638">
    <property type="protein sequence ID" value="EHY64792.1"/>
    <property type="molecule type" value="Genomic_DNA"/>
</dbReference>
<accession>H8ZF26</accession>
<gene>
    <name evidence="2" type="ORF">NERG_02195</name>
</gene>
<protein>
    <submittedName>
        <fullName evidence="2">Uncharacterized protein</fullName>
    </submittedName>
</protein>
<reference evidence="2" key="1">
    <citation type="submission" date="2011-03" db="EMBL/GenBank/DDBJ databases">
        <title>The Genome Sequence of Nematocida sp1 strain ERTm2.</title>
        <authorList>
            <consortium name="The Broad Institute Genome Sequencing Platform"/>
            <consortium name="The Broad Institute Genome Sequencing Center for Infectious Disease"/>
            <person name="Cuomo C."/>
            <person name="Troemel E."/>
            <person name="Young S.K."/>
            <person name="Zeng Q."/>
            <person name="Gargeya S."/>
            <person name="Fitzgerald M."/>
            <person name="Haas B."/>
            <person name="Abouelleil A."/>
            <person name="Alvarado L."/>
            <person name="Arachchi H.M."/>
            <person name="Berlin A."/>
            <person name="Brown A."/>
            <person name="Chapman S.B."/>
            <person name="Chen Z."/>
            <person name="Dunbar C."/>
            <person name="Freedman E."/>
            <person name="Gearin G."/>
            <person name="Gellesch M."/>
            <person name="Goldberg J."/>
            <person name="Griggs A."/>
            <person name="Gujja S."/>
            <person name="Heilman E.R."/>
            <person name="Heiman D."/>
            <person name="Howarth C."/>
            <person name="Larson L."/>
            <person name="Lui A."/>
            <person name="MacDonald P.J.P."/>
            <person name="Mehta T."/>
            <person name="Montmayeur A."/>
            <person name="Murphy C."/>
            <person name="Neiman D."/>
            <person name="Pearson M."/>
            <person name="Priest M."/>
            <person name="Roberts A."/>
            <person name="Saif S."/>
            <person name="Shea T."/>
            <person name="Shenoy N."/>
            <person name="Sisk P."/>
            <person name="Stolte C."/>
            <person name="Sykes S."/>
            <person name="White J."/>
            <person name="Yandava C."/>
            <person name="Wortman J."/>
            <person name="Nusbaum C."/>
            <person name="Birren B."/>
        </authorList>
    </citation>
    <scope>NUCLEOTIDE SEQUENCE</scope>
    <source>
        <strain evidence="2">ERTm2</strain>
    </source>
</reference>
<sequence length="131" mass="14457">QEKNEVALTLLDILQSESSTDDKVTYGLCIYTSSSGKEVAVPIMCEKMRRLLSENIHSEINSDILPPCIDIKDIKEDTPVFITVKTFNYMQANLGIHYDIIAALFHNNDDSAPAPKPKSSTKAKNKAVGSN</sequence>
<feature type="region of interest" description="Disordered" evidence="1">
    <location>
        <begin position="111"/>
        <end position="131"/>
    </location>
</feature>
<dbReference type="HOGENOM" id="CLU_1932578_0_0_1"/>
<dbReference type="AlphaFoldDB" id="H8ZF26"/>
<evidence type="ECO:0000256" key="1">
    <source>
        <dbReference type="SAM" id="MobiDB-lite"/>
    </source>
</evidence>
<organism evidence="2">
    <name type="scientific">Nematocida ausubeli (strain ATCC PRA-371 / ERTm2)</name>
    <name type="common">Nematode killer fungus</name>
    <dbReference type="NCBI Taxonomy" id="1913371"/>
    <lineage>
        <taxon>Eukaryota</taxon>
        <taxon>Fungi</taxon>
        <taxon>Fungi incertae sedis</taxon>
        <taxon>Microsporidia</taxon>
        <taxon>Nematocida</taxon>
    </lineage>
</organism>
<evidence type="ECO:0000313" key="2">
    <source>
        <dbReference type="EMBL" id="EHY64792.1"/>
    </source>
</evidence>
<dbReference type="Proteomes" id="UP000005622">
    <property type="component" value="Unassembled WGS sequence"/>
</dbReference>
<name>H8ZF26_NEMA1</name>
<feature type="non-terminal residue" evidence="2">
    <location>
        <position position="1"/>
    </location>
</feature>